<dbReference type="OrthoDB" id="8060926at2759"/>
<dbReference type="Proteomes" id="UP001153636">
    <property type="component" value="Chromosome 7"/>
</dbReference>
<dbReference type="PANTHER" id="PTHR46704">
    <property type="entry name" value="CXC DOMAIN-CONTAINING PROTEIN-RELATED"/>
    <property type="match status" value="1"/>
</dbReference>
<evidence type="ECO:0000313" key="1">
    <source>
        <dbReference type="EMBL" id="CAH1113921.1"/>
    </source>
</evidence>
<sequence length="220" mass="25168">MVKKRRKFDGVPREVQAYYKKFIKKTSLTSLNDIQKVSENCLPTILNTNLRDLIWTISLSMWVGFNCKTLIDNSEQQIVDYLPQINAAPGRSVTLETLQYAQKIAKECNQEHIILTYDLGIAKSAMEIQITDSPEFDNIFINLGVFHIEMAFFKAIGKYIDGCGLIDILAQAEILAEGSVTGFIGGKHFIRLYWPGLFPVMFLWNEEWYRPLVLYDKSAA</sequence>
<dbReference type="AlphaFoldDB" id="A0A9P0D972"/>
<name>A0A9P0D972_9CUCU</name>
<evidence type="ECO:0000313" key="2">
    <source>
        <dbReference type="Proteomes" id="UP001153636"/>
    </source>
</evidence>
<reference evidence="1" key="1">
    <citation type="submission" date="2022-01" db="EMBL/GenBank/DDBJ databases">
        <authorList>
            <person name="King R."/>
        </authorList>
    </citation>
    <scope>NUCLEOTIDE SEQUENCE</scope>
</reference>
<accession>A0A9P0D972</accession>
<protein>
    <submittedName>
        <fullName evidence="1">Uncharacterized protein</fullName>
    </submittedName>
</protein>
<dbReference type="PANTHER" id="PTHR46704:SF9">
    <property type="entry name" value="BHLH DOMAIN-CONTAINING PROTEIN"/>
    <property type="match status" value="1"/>
</dbReference>
<gene>
    <name evidence="1" type="ORF">PSYICH_LOCUS13166</name>
</gene>
<organism evidence="1 2">
    <name type="scientific">Psylliodes chrysocephalus</name>
    <dbReference type="NCBI Taxonomy" id="3402493"/>
    <lineage>
        <taxon>Eukaryota</taxon>
        <taxon>Metazoa</taxon>
        <taxon>Ecdysozoa</taxon>
        <taxon>Arthropoda</taxon>
        <taxon>Hexapoda</taxon>
        <taxon>Insecta</taxon>
        <taxon>Pterygota</taxon>
        <taxon>Neoptera</taxon>
        <taxon>Endopterygota</taxon>
        <taxon>Coleoptera</taxon>
        <taxon>Polyphaga</taxon>
        <taxon>Cucujiformia</taxon>
        <taxon>Chrysomeloidea</taxon>
        <taxon>Chrysomelidae</taxon>
        <taxon>Galerucinae</taxon>
        <taxon>Alticini</taxon>
        <taxon>Psylliodes</taxon>
    </lineage>
</organism>
<proteinExistence type="predicted"/>
<keyword evidence="2" id="KW-1185">Reference proteome</keyword>
<dbReference type="EMBL" id="OV651819">
    <property type="protein sequence ID" value="CAH1113921.1"/>
    <property type="molecule type" value="Genomic_DNA"/>
</dbReference>